<protein>
    <submittedName>
        <fullName evidence="2">Uncharacterized protein</fullName>
    </submittedName>
</protein>
<organism evidence="2 3">
    <name type="scientific">Glossina pallidipes</name>
    <name type="common">Tsetse fly</name>
    <dbReference type="NCBI Taxonomy" id="7398"/>
    <lineage>
        <taxon>Eukaryota</taxon>
        <taxon>Metazoa</taxon>
        <taxon>Ecdysozoa</taxon>
        <taxon>Arthropoda</taxon>
        <taxon>Hexapoda</taxon>
        <taxon>Insecta</taxon>
        <taxon>Pterygota</taxon>
        <taxon>Neoptera</taxon>
        <taxon>Endopterygota</taxon>
        <taxon>Diptera</taxon>
        <taxon>Brachycera</taxon>
        <taxon>Muscomorpha</taxon>
        <taxon>Hippoboscoidea</taxon>
        <taxon>Glossinidae</taxon>
        <taxon>Glossina</taxon>
    </lineage>
</organism>
<dbReference type="VEuPathDB" id="VectorBase:GPAI025243"/>
<reference evidence="3" key="1">
    <citation type="submission" date="2014-03" db="EMBL/GenBank/DDBJ databases">
        <authorList>
            <person name="Aksoy S."/>
            <person name="Warren W."/>
            <person name="Wilson R.K."/>
        </authorList>
    </citation>
    <scope>NUCLEOTIDE SEQUENCE [LARGE SCALE GENOMIC DNA]</scope>
    <source>
        <strain evidence="3">IAEA</strain>
    </source>
</reference>
<proteinExistence type="predicted"/>
<evidence type="ECO:0000256" key="1">
    <source>
        <dbReference type="SAM" id="Phobius"/>
    </source>
</evidence>
<feature type="transmembrane region" description="Helical" evidence="1">
    <location>
        <begin position="48"/>
        <end position="66"/>
    </location>
</feature>
<keyword evidence="1" id="KW-0472">Membrane</keyword>
<reference evidence="2" key="2">
    <citation type="submission" date="2020-05" db="UniProtKB">
        <authorList>
            <consortium name="EnsemblMetazoa"/>
        </authorList>
    </citation>
    <scope>IDENTIFICATION</scope>
    <source>
        <strain evidence="2">IAEA</strain>
    </source>
</reference>
<keyword evidence="3" id="KW-1185">Reference proteome</keyword>
<dbReference type="Proteomes" id="UP000092445">
    <property type="component" value="Unassembled WGS sequence"/>
</dbReference>
<name>A0A1A9ZU99_GLOPL</name>
<keyword evidence="1" id="KW-1133">Transmembrane helix</keyword>
<dbReference type="AlphaFoldDB" id="A0A1A9ZU99"/>
<dbReference type="EnsemblMetazoa" id="GPAI025243-RA">
    <property type="protein sequence ID" value="GPAI025243-PA"/>
    <property type="gene ID" value="GPAI025243"/>
</dbReference>
<accession>A0A1A9ZU99</accession>
<keyword evidence="1" id="KW-0812">Transmembrane</keyword>
<evidence type="ECO:0000313" key="2">
    <source>
        <dbReference type="EnsemblMetazoa" id="GPAI025243-PA"/>
    </source>
</evidence>
<sequence length="111" mass="12730">MLKNANRLETLTLYMYMLSVNDFNLLLLRAWTTPTVVIKITKEQQKNLISNALILIGMSLIFVGLIKPVKPYGATTTTTTSNEENLILFFEILILAEKEKAKEKQRGRENR</sequence>
<evidence type="ECO:0000313" key="3">
    <source>
        <dbReference type="Proteomes" id="UP000092445"/>
    </source>
</evidence>